<dbReference type="AlphaFoldDB" id="V6MEF3"/>
<dbReference type="Proteomes" id="UP000017973">
    <property type="component" value="Unassembled WGS sequence"/>
</dbReference>
<organism evidence="1 2">
    <name type="scientific">Brevibacillus panacihumi W25</name>
    <dbReference type="NCBI Taxonomy" id="1408254"/>
    <lineage>
        <taxon>Bacteria</taxon>
        <taxon>Bacillati</taxon>
        <taxon>Bacillota</taxon>
        <taxon>Bacilli</taxon>
        <taxon>Bacillales</taxon>
        <taxon>Paenibacillaceae</taxon>
        <taxon>Brevibacillus</taxon>
    </lineage>
</organism>
<dbReference type="RefSeq" id="WP_023558528.1">
    <property type="nucleotide sequence ID" value="NZ_KI629785.1"/>
</dbReference>
<keyword evidence="2" id="KW-1185">Reference proteome</keyword>
<name>V6MEF3_9BACL</name>
<accession>V6MEF3</accession>
<proteinExistence type="predicted"/>
<evidence type="ECO:0008006" key="3">
    <source>
        <dbReference type="Google" id="ProtNLM"/>
    </source>
</evidence>
<dbReference type="HOGENOM" id="CLU_216683_0_0_9"/>
<dbReference type="Pfam" id="PF09693">
    <property type="entry name" value="Phage_XkdX"/>
    <property type="match status" value="1"/>
</dbReference>
<dbReference type="PATRIC" id="fig|1408254.3.peg.4654"/>
<dbReference type="EMBL" id="AYJU01000017">
    <property type="protein sequence ID" value="EST53763.1"/>
    <property type="molecule type" value="Genomic_DNA"/>
</dbReference>
<dbReference type="InterPro" id="IPR010022">
    <property type="entry name" value="XkdX"/>
</dbReference>
<protein>
    <recommendedName>
        <fullName evidence="3">XkdX family protein</fullName>
    </recommendedName>
</protein>
<comment type="caution">
    <text evidence="1">The sequence shown here is derived from an EMBL/GenBank/DDBJ whole genome shotgun (WGS) entry which is preliminary data.</text>
</comment>
<gene>
    <name evidence="1" type="ORF">T458_23675</name>
</gene>
<dbReference type="OrthoDB" id="1940916at2"/>
<evidence type="ECO:0000313" key="1">
    <source>
        <dbReference type="EMBL" id="EST53763.1"/>
    </source>
</evidence>
<evidence type="ECO:0000313" key="2">
    <source>
        <dbReference type="Proteomes" id="UP000017973"/>
    </source>
</evidence>
<dbReference type="STRING" id="1408254.T458_23675"/>
<sequence length="49" mass="5643">MTFWKIAYAHKWVTLDQLRQVVQTAARPHGEITPEEFTAITGQDFHSEG</sequence>
<reference evidence="1 2" key="1">
    <citation type="journal article" date="2014" name="Genome Announc.">
        <title>Draft Genome Sequence of Brevibacillus panacihumi Strain W25, a Halotolerant Hydrocarbon-Degrading Bacterium.</title>
        <authorList>
            <person name="Wang X."/>
            <person name="Jin D."/>
            <person name="Zhou L."/>
            <person name="Wu L."/>
            <person name="An W."/>
            <person name="Chen Y."/>
            <person name="Zhao L."/>
        </authorList>
    </citation>
    <scope>NUCLEOTIDE SEQUENCE [LARGE SCALE GENOMIC DNA]</scope>
    <source>
        <strain evidence="1 2">W25</strain>
    </source>
</reference>